<evidence type="ECO:0000313" key="5">
    <source>
        <dbReference type="RefSeq" id="XP_052750708.1"/>
    </source>
</evidence>
<feature type="compositionally biased region" description="Basic and acidic residues" evidence="2">
    <location>
        <begin position="873"/>
        <end position="890"/>
    </location>
</feature>
<dbReference type="RefSeq" id="XP_052750708.1">
    <property type="nucleotide sequence ID" value="XM_052894748.1"/>
</dbReference>
<feature type="region of interest" description="Disordered" evidence="2">
    <location>
        <begin position="862"/>
        <end position="890"/>
    </location>
</feature>
<dbReference type="GeneID" id="113513010"/>
<feature type="region of interest" description="Disordered" evidence="2">
    <location>
        <begin position="107"/>
        <end position="253"/>
    </location>
</feature>
<evidence type="ECO:0000259" key="3">
    <source>
        <dbReference type="Pfam" id="PF16043"/>
    </source>
</evidence>
<keyword evidence="4" id="KW-1185">Reference proteome</keyword>
<feature type="domain" description="DUF4795" evidence="3">
    <location>
        <begin position="571"/>
        <end position="754"/>
    </location>
</feature>
<organism evidence="4 5">
    <name type="scientific">Galleria mellonella</name>
    <name type="common">Greater wax moth</name>
    <dbReference type="NCBI Taxonomy" id="7137"/>
    <lineage>
        <taxon>Eukaryota</taxon>
        <taxon>Metazoa</taxon>
        <taxon>Ecdysozoa</taxon>
        <taxon>Arthropoda</taxon>
        <taxon>Hexapoda</taxon>
        <taxon>Insecta</taxon>
        <taxon>Pterygota</taxon>
        <taxon>Neoptera</taxon>
        <taxon>Endopterygota</taxon>
        <taxon>Lepidoptera</taxon>
        <taxon>Glossata</taxon>
        <taxon>Ditrysia</taxon>
        <taxon>Pyraloidea</taxon>
        <taxon>Pyralidae</taxon>
        <taxon>Galleriinae</taxon>
        <taxon>Galleria</taxon>
    </lineage>
</organism>
<keyword evidence="1" id="KW-0175">Coiled coil</keyword>
<evidence type="ECO:0000313" key="4">
    <source>
        <dbReference type="Proteomes" id="UP001652740"/>
    </source>
</evidence>
<feature type="region of interest" description="Disordered" evidence="2">
    <location>
        <begin position="79"/>
        <end position="98"/>
    </location>
</feature>
<dbReference type="Proteomes" id="UP001652740">
    <property type="component" value="Unplaced"/>
</dbReference>
<protein>
    <submittedName>
        <fullName evidence="5">Cingulin-like</fullName>
    </submittedName>
</protein>
<dbReference type="Pfam" id="PF16043">
    <property type="entry name" value="DUF4795"/>
    <property type="match status" value="1"/>
</dbReference>
<dbReference type="InterPro" id="IPR032013">
    <property type="entry name" value="DUF4795"/>
</dbReference>
<evidence type="ECO:0000256" key="2">
    <source>
        <dbReference type="SAM" id="MobiDB-lite"/>
    </source>
</evidence>
<gene>
    <name evidence="5" type="primary">LOC113513010</name>
</gene>
<evidence type="ECO:0000256" key="1">
    <source>
        <dbReference type="SAM" id="Coils"/>
    </source>
</evidence>
<feature type="region of interest" description="Disordered" evidence="2">
    <location>
        <begin position="756"/>
        <end position="780"/>
    </location>
</feature>
<sequence>MSKMRYKDEPNMSDTTILMSVEDLINIAMGPQHKNVINYKLIQTVLHILARQMRMLEQRVEIRITEQLSPLDEIKGRTRKVEASIDSSSRKSPRSVISKDHIENFTEVSKQSKDKEKAEHAVQKEEKYVKEKGKADRTTQRQVNKGEKARLKEGDKIIKEKEEKDRATSKEREKAEINEKEKEERTISKEREKSQKATAREKEKGERTTSKERGKVEERETEEKETEKLDKVTAKEREKGVMKTRDKDEKATQIEKEQAEMEAKLKLKSYKKGKIRAGSGTSIAISGYSRGRESIEVVTRSQFKILEAMVNDLEAMVKEIAGPLPTPALPENKKLRSELARGSASLTDIMNAMQVSARVKAAEQAIGRMGDLLTELAAAGALPDDFAERIVEVQFEPHEQLDTLAAKSRVPAGKSVVIDSSSIKSFAARSVASDVSPSKMSVGRSSVASHLSTASALSTLPKVTRLDMDDALRSLKEDLLKNMHSMTTKAAAAAETAVSVAKSVAAKLDVAIQLNDRISTLHSLVSDYAEQLSGFDAGISTQMQGFQEQMMQLRSDLRGGLTQFEQVNNNAETAAVLELTEHYEGLVSELDHTLHLHKSLTTFQNQLGDELHNLVECVEMLREQKADRDEVLDGLRDKADNSRLAGLLSEIEFTAARAELERRLEVCYDKFYKQDNVWMGAIKELSHIAGTKAELMQLLAMKDETQQQLRELHEKLQMLELALGEPKAAMLTRKLSRDATCGACMVPALMEPVDASHGAPPPLPALRPRPTGAPAEETEEPCLKDWKLPEFPNNRDHICHRWCGGSHTLVSDAIAHKQAVPIELQSAPTKRFTGYGSDGRMYMMEEELQPCLECNVVLDQTTKEAPPPSEDGAGDHGNLKHSVIGDHGRR</sequence>
<feature type="coiled-coil region" evidence="1">
    <location>
        <begin position="688"/>
        <end position="722"/>
    </location>
</feature>
<proteinExistence type="predicted"/>
<reference evidence="5" key="1">
    <citation type="submission" date="2025-08" db="UniProtKB">
        <authorList>
            <consortium name="RefSeq"/>
        </authorList>
    </citation>
    <scope>IDENTIFICATION</scope>
    <source>
        <tissue evidence="5">Whole larvae</tissue>
    </source>
</reference>
<accession>A0ABM3MH30</accession>
<name>A0ABM3MH30_GALME</name>